<feature type="signal peptide" evidence="2">
    <location>
        <begin position="1"/>
        <end position="29"/>
    </location>
</feature>
<dbReference type="Proteomes" id="UP000247790">
    <property type="component" value="Unassembled WGS sequence"/>
</dbReference>
<feature type="chain" id="PRO_5039532712" evidence="2">
    <location>
        <begin position="30"/>
        <end position="273"/>
    </location>
</feature>
<keyword evidence="3" id="KW-0645">Protease</keyword>
<name>A0A2V4VCT9_PAEBA</name>
<dbReference type="EMBL" id="QJSW01000002">
    <property type="protein sequence ID" value="PYE51382.1"/>
    <property type="molecule type" value="Genomic_DNA"/>
</dbReference>
<sequence length="273" mass="29125">MHKSWKRMLHLGMTSMLAMGLLAGPTGLAAAQAEQTIQFNGYFDTSLRAKMAVTADSFPVVNVRLIKAKDPDMVYYDVGTSILISKDVVLTNYHVVQDFAELPAGDEGTLTVASPGAPNQSIKAKIIKTDPVTDMALLKLDKAIDAEPVTFANAKDNQLVYTIGFPKNAAGDLTILDDELPSTYNTIAKSRVFSSQATDVPGQSGIGSIVKAMAQGNSGGPVLNQNNQVVGMMTFVYSGRTYFITSKTLQAFIKEAATPAKKPVVVEGKVTVS</sequence>
<gene>
    <name evidence="3" type="ORF">DFQ00_102176</name>
    <name evidence="4" type="ORF">HUB98_05195</name>
</gene>
<organism evidence="3 5">
    <name type="scientific">Paenibacillus barcinonensis</name>
    <dbReference type="NCBI Taxonomy" id="198119"/>
    <lineage>
        <taxon>Bacteria</taxon>
        <taxon>Bacillati</taxon>
        <taxon>Bacillota</taxon>
        <taxon>Bacilli</taxon>
        <taxon>Bacillales</taxon>
        <taxon>Paenibacillaceae</taxon>
        <taxon>Paenibacillus</taxon>
    </lineage>
</organism>
<dbReference type="InterPro" id="IPR009003">
    <property type="entry name" value="Peptidase_S1_PA"/>
</dbReference>
<protein>
    <submittedName>
        <fullName evidence="3">S1-C subfamily serine protease</fullName>
    </submittedName>
    <submittedName>
        <fullName evidence="4">Trypsin-like peptidase domain-containing protein</fullName>
    </submittedName>
</protein>
<dbReference type="SUPFAM" id="SSF50494">
    <property type="entry name" value="Trypsin-like serine proteases"/>
    <property type="match status" value="1"/>
</dbReference>
<evidence type="ECO:0000313" key="4">
    <source>
        <dbReference type="EMBL" id="QKS55778.1"/>
    </source>
</evidence>
<dbReference type="GO" id="GO:0006508">
    <property type="term" value="P:proteolysis"/>
    <property type="evidence" value="ECO:0007669"/>
    <property type="project" value="UniProtKB-KW"/>
</dbReference>
<evidence type="ECO:0000256" key="2">
    <source>
        <dbReference type="SAM" id="SignalP"/>
    </source>
</evidence>
<dbReference type="Pfam" id="PF13365">
    <property type="entry name" value="Trypsin_2"/>
    <property type="match status" value="1"/>
</dbReference>
<dbReference type="AlphaFoldDB" id="A0A2V4VCT9"/>
<keyword evidence="1" id="KW-0720">Serine protease</keyword>
<evidence type="ECO:0000313" key="3">
    <source>
        <dbReference type="EMBL" id="PYE51382.1"/>
    </source>
</evidence>
<dbReference type="InterPro" id="IPR043504">
    <property type="entry name" value="Peptidase_S1_PA_chymotrypsin"/>
</dbReference>
<keyword evidence="1" id="KW-0378">Hydrolase</keyword>
<evidence type="ECO:0000256" key="1">
    <source>
        <dbReference type="ARBA" id="ARBA00022825"/>
    </source>
</evidence>
<dbReference type="Proteomes" id="UP000509327">
    <property type="component" value="Chromosome"/>
</dbReference>
<dbReference type="OrthoDB" id="9766361at2"/>
<dbReference type="RefSeq" id="WP_110894396.1">
    <property type="nucleotide sequence ID" value="NZ_CP054614.1"/>
</dbReference>
<dbReference type="EMBL" id="CP054614">
    <property type="protein sequence ID" value="QKS55778.1"/>
    <property type="molecule type" value="Genomic_DNA"/>
</dbReference>
<dbReference type="PANTHER" id="PTHR43019:SF23">
    <property type="entry name" value="PROTEASE DO-LIKE 5, CHLOROPLASTIC"/>
    <property type="match status" value="1"/>
</dbReference>
<dbReference type="GO" id="GO:0008236">
    <property type="term" value="F:serine-type peptidase activity"/>
    <property type="evidence" value="ECO:0007669"/>
    <property type="project" value="UniProtKB-KW"/>
</dbReference>
<evidence type="ECO:0000313" key="5">
    <source>
        <dbReference type="Proteomes" id="UP000247790"/>
    </source>
</evidence>
<dbReference type="Gene3D" id="2.40.10.10">
    <property type="entry name" value="Trypsin-like serine proteases"/>
    <property type="match status" value="2"/>
</dbReference>
<keyword evidence="6" id="KW-1185">Reference proteome</keyword>
<keyword evidence="2" id="KW-0732">Signal</keyword>
<reference evidence="4 6" key="2">
    <citation type="submission" date="2020-06" db="EMBL/GenBank/DDBJ databases">
        <title>Complete genome of Paenibacillus barcinonensis KACC11450.</title>
        <authorList>
            <person name="Kim M."/>
            <person name="Park Y.-J."/>
            <person name="Shin J.-H."/>
        </authorList>
    </citation>
    <scope>NUCLEOTIDE SEQUENCE [LARGE SCALE GENOMIC DNA]</scope>
    <source>
        <strain evidence="4 6">KACC11450</strain>
    </source>
</reference>
<proteinExistence type="predicted"/>
<dbReference type="PANTHER" id="PTHR43019">
    <property type="entry name" value="SERINE ENDOPROTEASE DEGS"/>
    <property type="match status" value="1"/>
</dbReference>
<accession>A0A2V4VCT9</accession>
<reference evidence="3 5" key="1">
    <citation type="submission" date="2018-06" db="EMBL/GenBank/DDBJ databases">
        <title>Genomic Encyclopedia of Type Strains, Phase III (KMG-III): the genomes of soil and plant-associated and newly described type strains.</title>
        <authorList>
            <person name="Whitman W."/>
        </authorList>
    </citation>
    <scope>NUCLEOTIDE SEQUENCE [LARGE SCALE GENOMIC DNA]</scope>
    <source>
        <strain evidence="3 5">CECT 7022</strain>
    </source>
</reference>
<evidence type="ECO:0000313" key="6">
    <source>
        <dbReference type="Proteomes" id="UP000509327"/>
    </source>
</evidence>